<dbReference type="PANTHER" id="PTHR19136">
    <property type="entry name" value="MOLYBDENUM COFACTOR GUANYLYLTRANSFERASE"/>
    <property type="match status" value="1"/>
</dbReference>
<comment type="function">
    <text evidence="8">Transfers a GMP moiety from GTP to Mo-molybdopterin (Mo-MPT) cofactor (Moco or molybdenum cofactor) to form Mo-molybdopterin guanine dinucleotide (Mo-MGD) cofactor.</text>
</comment>
<reference evidence="10 11" key="1">
    <citation type="submission" date="2020-07" db="EMBL/GenBank/DDBJ databases">
        <title>A new beta-1,3-glucan-decomposing anaerobic bacterium isolated from anoxic soil subjected to biological soil disinfestation.</title>
        <authorList>
            <person name="Ueki A."/>
            <person name="Tonouchi A."/>
        </authorList>
    </citation>
    <scope>NUCLEOTIDE SEQUENCE [LARGE SCALE GENOMIC DNA]</scope>
    <source>
        <strain evidence="10 11">TW1</strain>
    </source>
</reference>
<dbReference type="EMBL" id="BLZR01000001">
    <property type="protein sequence ID" value="GFP76026.1"/>
    <property type="molecule type" value="Genomic_DNA"/>
</dbReference>
<keyword evidence="11" id="KW-1185">Reference proteome</keyword>
<feature type="domain" description="MobA-like NTP transferase" evidence="9">
    <location>
        <begin position="15"/>
        <end position="167"/>
    </location>
</feature>
<dbReference type="Pfam" id="PF12804">
    <property type="entry name" value="NTP_transf_3"/>
    <property type="match status" value="1"/>
</dbReference>
<evidence type="ECO:0000256" key="4">
    <source>
        <dbReference type="ARBA" id="ARBA00022741"/>
    </source>
</evidence>
<evidence type="ECO:0000256" key="2">
    <source>
        <dbReference type="ARBA" id="ARBA00022679"/>
    </source>
</evidence>
<comment type="catalytic activity">
    <reaction evidence="8">
        <text>Mo-molybdopterin + GTP + H(+) = Mo-molybdopterin guanine dinucleotide + diphosphate</text>
        <dbReference type="Rhea" id="RHEA:34243"/>
        <dbReference type="ChEBI" id="CHEBI:15378"/>
        <dbReference type="ChEBI" id="CHEBI:33019"/>
        <dbReference type="ChEBI" id="CHEBI:37565"/>
        <dbReference type="ChEBI" id="CHEBI:71302"/>
        <dbReference type="ChEBI" id="CHEBI:71310"/>
        <dbReference type="EC" id="2.7.7.77"/>
    </reaction>
</comment>
<comment type="cofactor">
    <cofactor evidence="8">
        <name>Mg(2+)</name>
        <dbReference type="ChEBI" id="CHEBI:18420"/>
    </cofactor>
</comment>
<evidence type="ECO:0000256" key="3">
    <source>
        <dbReference type="ARBA" id="ARBA00022723"/>
    </source>
</evidence>
<feature type="binding site" evidence="8">
    <location>
        <position position="104"/>
    </location>
    <ligand>
        <name>Mg(2+)</name>
        <dbReference type="ChEBI" id="CHEBI:18420"/>
    </ligand>
</feature>
<feature type="binding site" evidence="8">
    <location>
        <position position="104"/>
    </location>
    <ligand>
        <name>GTP</name>
        <dbReference type="ChEBI" id="CHEBI:37565"/>
    </ligand>
</feature>
<keyword evidence="3 8" id="KW-0479">Metal-binding</keyword>
<gene>
    <name evidence="8" type="primary">mobA</name>
    <name evidence="10" type="ORF">bsdtw1_02120</name>
</gene>
<dbReference type="Gene3D" id="3.90.550.10">
    <property type="entry name" value="Spore Coat Polysaccharide Biosynthesis Protein SpsA, Chain A"/>
    <property type="match status" value="1"/>
</dbReference>
<evidence type="ECO:0000259" key="9">
    <source>
        <dbReference type="Pfam" id="PF12804"/>
    </source>
</evidence>
<evidence type="ECO:0000313" key="11">
    <source>
        <dbReference type="Proteomes" id="UP000580568"/>
    </source>
</evidence>
<proteinExistence type="inferred from homology"/>
<keyword evidence="1 8" id="KW-0963">Cytoplasm</keyword>
<dbReference type="InterPro" id="IPR013482">
    <property type="entry name" value="Molybde_CF_guanTrfase"/>
</dbReference>
<evidence type="ECO:0000256" key="6">
    <source>
        <dbReference type="ARBA" id="ARBA00023134"/>
    </source>
</evidence>
<organism evidence="10 11">
    <name type="scientific">Clostridium fungisolvens</name>
    <dbReference type="NCBI Taxonomy" id="1604897"/>
    <lineage>
        <taxon>Bacteria</taxon>
        <taxon>Bacillati</taxon>
        <taxon>Bacillota</taxon>
        <taxon>Clostridia</taxon>
        <taxon>Eubacteriales</taxon>
        <taxon>Clostridiaceae</taxon>
        <taxon>Clostridium</taxon>
    </lineage>
</organism>
<evidence type="ECO:0000256" key="5">
    <source>
        <dbReference type="ARBA" id="ARBA00022842"/>
    </source>
</evidence>
<feature type="binding site" evidence="8">
    <location>
        <position position="75"/>
    </location>
    <ligand>
        <name>GTP</name>
        <dbReference type="ChEBI" id="CHEBI:37565"/>
    </ligand>
</feature>
<feature type="binding site" evidence="8">
    <location>
        <begin position="18"/>
        <end position="20"/>
    </location>
    <ligand>
        <name>GTP</name>
        <dbReference type="ChEBI" id="CHEBI:37565"/>
    </ligand>
</feature>
<dbReference type="InterPro" id="IPR029044">
    <property type="entry name" value="Nucleotide-diphossugar_trans"/>
</dbReference>
<dbReference type="GO" id="GO:0046872">
    <property type="term" value="F:metal ion binding"/>
    <property type="evidence" value="ECO:0007669"/>
    <property type="project" value="UniProtKB-KW"/>
</dbReference>
<dbReference type="GO" id="GO:0005737">
    <property type="term" value="C:cytoplasm"/>
    <property type="evidence" value="ECO:0007669"/>
    <property type="project" value="UniProtKB-SubCell"/>
</dbReference>
<dbReference type="GO" id="GO:0005525">
    <property type="term" value="F:GTP binding"/>
    <property type="evidence" value="ECO:0007669"/>
    <property type="project" value="UniProtKB-UniRule"/>
</dbReference>
<keyword evidence="2 8" id="KW-0808">Transferase</keyword>
<dbReference type="GO" id="GO:0061603">
    <property type="term" value="F:molybdenum cofactor guanylyltransferase activity"/>
    <property type="evidence" value="ECO:0007669"/>
    <property type="project" value="UniProtKB-EC"/>
</dbReference>
<keyword evidence="6 8" id="KW-0342">GTP-binding</keyword>
<evidence type="ECO:0000256" key="1">
    <source>
        <dbReference type="ARBA" id="ARBA00022490"/>
    </source>
</evidence>
<dbReference type="EC" id="2.7.7.77" evidence="8"/>
<evidence type="ECO:0000256" key="7">
    <source>
        <dbReference type="ARBA" id="ARBA00023150"/>
    </source>
</evidence>
<keyword evidence="5 8" id="KW-0460">Magnesium</keyword>
<sequence length="208" mass="24510">MYYNGLEKLNIFKTAVILAGGKSSRMGFDKQFLKFEDKQLIDVVAEKLYTNFEEVIVISNKPDYYRDSPYKVISDKVEGIGPISGIYEGLKAAKGQYVYFIACDMPIINLEFIEFMKDRLIEENKQCCIVERENYIEPFNAFYSKSLLQKVEQMIQEDKRSLKYLIKASDTLYIKEEKVKSFDYSFEMFMNLNTKEDLDRYILTYQQS</sequence>
<dbReference type="GO" id="GO:0006777">
    <property type="term" value="P:Mo-molybdopterin cofactor biosynthetic process"/>
    <property type="evidence" value="ECO:0007669"/>
    <property type="project" value="UniProtKB-KW"/>
</dbReference>
<keyword evidence="10" id="KW-0548">Nucleotidyltransferase</keyword>
<dbReference type="InterPro" id="IPR025877">
    <property type="entry name" value="MobA-like_NTP_Trfase"/>
</dbReference>
<comment type="caution">
    <text evidence="8">Lacks conserved residue(s) required for the propagation of feature annotation.</text>
</comment>
<comment type="subcellular location">
    <subcellularLocation>
        <location evidence="8">Cytoplasm</location>
    </subcellularLocation>
</comment>
<keyword evidence="4 8" id="KW-0547">Nucleotide-binding</keyword>
<dbReference type="CDD" id="cd02503">
    <property type="entry name" value="MobA"/>
    <property type="match status" value="1"/>
</dbReference>
<dbReference type="SUPFAM" id="SSF53448">
    <property type="entry name" value="Nucleotide-diphospho-sugar transferases"/>
    <property type="match status" value="1"/>
</dbReference>
<dbReference type="Proteomes" id="UP000580568">
    <property type="component" value="Unassembled WGS sequence"/>
</dbReference>
<comment type="similarity">
    <text evidence="8">Belongs to the MobA family.</text>
</comment>
<dbReference type="HAMAP" id="MF_00316">
    <property type="entry name" value="MobA"/>
    <property type="match status" value="1"/>
</dbReference>
<keyword evidence="7 8" id="KW-0501">Molybdenum cofactor biosynthesis</keyword>
<comment type="domain">
    <text evidence="8">The N-terminal domain determines nucleotide recognition and specific binding, while the C-terminal domain determines the specific binding to the target protein.</text>
</comment>
<comment type="caution">
    <text evidence="10">The sequence shown here is derived from an EMBL/GenBank/DDBJ whole genome shotgun (WGS) entry which is preliminary data.</text>
</comment>
<dbReference type="RefSeq" id="WP_183277486.1">
    <property type="nucleotide sequence ID" value="NZ_BLZR01000001.1"/>
</dbReference>
<accession>A0A6V8SH26</accession>
<evidence type="ECO:0000256" key="8">
    <source>
        <dbReference type="HAMAP-Rule" id="MF_00316"/>
    </source>
</evidence>
<dbReference type="AlphaFoldDB" id="A0A6V8SH26"/>
<evidence type="ECO:0000313" key="10">
    <source>
        <dbReference type="EMBL" id="GFP76026.1"/>
    </source>
</evidence>
<protein>
    <recommendedName>
        <fullName evidence="8">Probable molybdenum cofactor guanylyltransferase</fullName>
        <shortName evidence="8">MoCo guanylyltransferase</shortName>
        <ecNumber evidence="8">2.7.7.77</ecNumber>
    </recommendedName>
    <alternativeName>
        <fullName evidence="8">GTP:molybdopterin guanylyltransferase</fullName>
    </alternativeName>
    <alternativeName>
        <fullName evidence="8">Mo-MPT guanylyltransferase</fullName>
    </alternativeName>
    <alternativeName>
        <fullName evidence="8">Molybdopterin guanylyltransferase</fullName>
    </alternativeName>
    <alternativeName>
        <fullName evidence="8">Molybdopterin-guanine dinucleotide synthase</fullName>
        <shortName evidence="8">MGD synthase</shortName>
    </alternativeName>
</protein>
<name>A0A6V8SH26_9CLOT</name>
<dbReference type="PANTHER" id="PTHR19136:SF81">
    <property type="entry name" value="MOLYBDENUM COFACTOR GUANYLYLTRANSFERASE"/>
    <property type="match status" value="1"/>
</dbReference>
<feature type="binding site" evidence="8">
    <location>
        <position position="30"/>
    </location>
    <ligand>
        <name>GTP</name>
        <dbReference type="ChEBI" id="CHEBI:37565"/>
    </ligand>
</feature>